<dbReference type="InterPro" id="IPR044203">
    <property type="entry name" value="GlbO/GLB3-like"/>
</dbReference>
<dbReference type="InterPro" id="IPR012292">
    <property type="entry name" value="Globin/Proto"/>
</dbReference>
<evidence type="ECO:0000313" key="6">
    <source>
        <dbReference type="EMBL" id="MEN3070094.1"/>
    </source>
</evidence>
<evidence type="ECO:0000256" key="3">
    <source>
        <dbReference type="ARBA" id="ARBA00022723"/>
    </source>
</evidence>
<keyword evidence="7" id="KW-1185">Reference proteome</keyword>
<dbReference type="Pfam" id="PF01152">
    <property type="entry name" value="Bac_globin"/>
    <property type="match status" value="1"/>
</dbReference>
<keyword evidence="1" id="KW-0813">Transport</keyword>
<evidence type="ECO:0000313" key="7">
    <source>
        <dbReference type="Proteomes" id="UP001410394"/>
    </source>
</evidence>
<organism evidence="6 7">
    <name type="scientific">Uliginosibacterium sediminicola</name>
    <dbReference type="NCBI Taxonomy" id="2024550"/>
    <lineage>
        <taxon>Bacteria</taxon>
        <taxon>Pseudomonadati</taxon>
        <taxon>Pseudomonadota</taxon>
        <taxon>Betaproteobacteria</taxon>
        <taxon>Rhodocyclales</taxon>
        <taxon>Zoogloeaceae</taxon>
        <taxon>Uliginosibacterium</taxon>
    </lineage>
</organism>
<keyword evidence="2" id="KW-0349">Heme</keyword>
<proteinExistence type="inferred from homology"/>
<evidence type="ECO:0000256" key="5">
    <source>
        <dbReference type="ARBA" id="ARBA00034496"/>
    </source>
</evidence>
<dbReference type="InterPro" id="IPR001486">
    <property type="entry name" value="Hemoglobin_trunc"/>
</dbReference>
<dbReference type="RefSeq" id="WP_345920869.1">
    <property type="nucleotide sequence ID" value="NZ_JBDIVE010000010.1"/>
</dbReference>
<gene>
    <name evidence="6" type="ORF">ABDB84_16545</name>
</gene>
<comment type="caution">
    <text evidence="6">The sequence shown here is derived from an EMBL/GenBank/DDBJ whole genome shotgun (WGS) entry which is preliminary data.</text>
</comment>
<dbReference type="PANTHER" id="PTHR47366">
    <property type="entry name" value="TWO-ON-TWO HEMOGLOBIN-3"/>
    <property type="match status" value="1"/>
</dbReference>
<sequence>MIKPSEIASPAAGQAAHPSNPHFARIGGAEAIAALVDRFYFHMDTQDAAQGIRAMHPADLAPVKQVLVNFLVEWMGGPKQYSAERGHPRLRMKHAAFPIGPAERDAWMLCMRKALEEVVPDATLKTQLEQAFFKTADFIRNDQGNHHDHHR</sequence>
<evidence type="ECO:0000256" key="1">
    <source>
        <dbReference type="ARBA" id="ARBA00022448"/>
    </source>
</evidence>
<keyword evidence="4" id="KW-0408">Iron</keyword>
<dbReference type="PANTHER" id="PTHR47366:SF1">
    <property type="entry name" value="TWO-ON-TWO HEMOGLOBIN-3"/>
    <property type="match status" value="1"/>
</dbReference>
<protein>
    <submittedName>
        <fullName evidence="6">Group II truncated hemoglobin</fullName>
    </submittedName>
</protein>
<reference evidence="6 7" key="1">
    <citation type="journal article" date="2018" name="Int. J. Syst. Evol. Microbiol.">
        <title>Uliginosibacterium sediminicola sp. nov., isolated from freshwater sediment.</title>
        <authorList>
            <person name="Hwang W.M."/>
            <person name="Kim S.M."/>
            <person name="Kang K."/>
            <person name="Ahn T.Y."/>
        </authorList>
    </citation>
    <scope>NUCLEOTIDE SEQUENCE [LARGE SCALE GENOMIC DNA]</scope>
    <source>
        <strain evidence="6 7">M1-21</strain>
    </source>
</reference>
<dbReference type="CDD" id="cd14773">
    <property type="entry name" value="TrHb2_PhHbO-like_O"/>
    <property type="match status" value="1"/>
</dbReference>
<dbReference type="Proteomes" id="UP001410394">
    <property type="component" value="Unassembled WGS sequence"/>
</dbReference>
<dbReference type="EMBL" id="JBDIVE010000010">
    <property type="protein sequence ID" value="MEN3070094.1"/>
    <property type="molecule type" value="Genomic_DNA"/>
</dbReference>
<dbReference type="Gene3D" id="1.10.490.10">
    <property type="entry name" value="Globins"/>
    <property type="match status" value="1"/>
</dbReference>
<dbReference type="SUPFAM" id="SSF46458">
    <property type="entry name" value="Globin-like"/>
    <property type="match status" value="1"/>
</dbReference>
<dbReference type="InterPro" id="IPR009050">
    <property type="entry name" value="Globin-like_sf"/>
</dbReference>
<evidence type="ECO:0000256" key="4">
    <source>
        <dbReference type="ARBA" id="ARBA00023004"/>
    </source>
</evidence>
<comment type="similarity">
    <text evidence="5">Belongs to the truncated hemoglobin family. Group II subfamily.</text>
</comment>
<name>A0ABU9Z2K9_9RHOO</name>
<keyword evidence="3" id="KW-0479">Metal-binding</keyword>
<accession>A0ABU9Z2K9</accession>
<evidence type="ECO:0000256" key="2">
    <source>
        <dbReference type="ARBA" id="ARBA00022617"/>
    </source>
</evidence>